<keyword evidence="3" id="KW-1185">Reference proteome</keyword>
<sequence>MNINLEEALDEFDSRYLESYHQVTAKMASSVLAPAPGPGPVSAPGSTPDSPSPPLRLSSPLLASRDSDDNYLLSSIVPLAQPPLMGPPRAPPRQISTRDRDREVRRPSQDDIKRQHVKTNLIQKSPTDIKMGSPEARLRKVPGSASAPVSPATSELQWGLSVDIAGRQLSVLVDVPRGRIQRSLSASSLVHKTSSRRGRDRRNSSATYVGNPFYKKTSKRELRSERSEL</sequence>
<comment type="caution">
    <text evidence="2">The sequence shown here is derived from an EMBL/GenBank/DDBJ whole genome shotgun (WGS) entry which is preliminary data.</text>
</comment>
<feature type="region of interest" description="Disordered" evidence="1">
    <location>
        <begin position="31"/>
        <end position="153"/>
    </location>
</feature>
<dbReference type="GeneID" id="37007301"/>
<feature type="compositionally biased region" description="Pro residues" evidence="1">
    <location>
        <begin position="80"/>
        <end position="91"/>
    </location>
</feature>
<evidence type="ECO:0000313" key="2">
    <source>
        <dbReference type="EMBL" id="PVH20187.1"/>
    </source>
</evidence>
<dbReference type="RefSeq" id="XP_025341127.1">
    <property type="nucleotide sequence ID" value="XM_025485662.1"/>
</dbReference>
<dbReference type="VEuPathDB" id="FungiDB:CXQ85_001970"/>
<feature type="compositionally biased region" description="Polar residues" evidence="1">
    <location>
        <begin position="182"/>
        <end position="192"/>
    </location>
</feature>
<dbReference type="Proteomes" id="UP000244309">
    <property type="component" value="Unassembled WGS sequence"/>
</dbReference>
<dbReference type="AlphaFoldDB" id="A0A2V1APL9"/>
<name>A0A2V1APL9_9ASCO</name>
<proteinExistence type="predicted"/>
<dbReference type="OrthoDB" id="4096878at2759"/>
<organism evidence="2 3">
    <name type="scientific">Candidozyma haemuli</name>
    <dbReference type="NCBI Taxonomy" id="45357"/>
    <lineage>
        <taxon>Eukaryota</taxon>
        <taxon>Fungi</taxon>
        <taxon>Dikarya</taxon>
        <taxon>Ascomycota</taxon>
        <taxon>Saccharomycotina</taxon>
        <taxon>Pichiomycetes</taxon>
        <taxon>Metschnikowiaceae</taxon>
        <taxon>Candidozyma</taxon>
    </lineage>
</organism>
<feature type="compositionally biased region" description="Low complexity" evidence="1">
    <location>
        <begin position="42"/>
        <end position="64"/>
    </location>
</feature>
<feature type="compositionally biased region" description="Basic and acidic residues" evidence="1">
    <location>
        <begin position="96"/>
        <end position="114"/>
    </location>
</feature>
<reference evidence="2 3" key="1">
    <citation type="submission" date="2017-12" db="EMBL/GenBank/DDBJ databases">
        <title>Genome Sequence of a Multidrug-Resistant Candida haemulonii Isolate from a Patient with Chronic Leg Ulcers in Israel.</title>
        <authorList>
            <person name="Chow N.A."/>
            <person name="Gade L."/>
            <person name="Batra D."/>
            <person name="Rowe L.A."/>
            <person name="Ben-Ami R."/>
            <person name="Loparev V.N."/>
            <person name="Litvintseva A.P."/>
        </authorList>
    </citation>
    <scope>NUCLEOTIDE SEQUENCE [LARGE SCALE GENOMIC DNA]</scope>
    <source>
        <strain evidence="2 3">B11899</strain>
    </source>
</reference>
<protein>
    <submittedName>
        <fullName evidence="2">Uncharacterized protein</fullName>
    </submittedName>
</protein>
<dbReference type="EMBL" id="PKFO01000003">
    <property type="protein sequence ID" value="PVH20187.1"/>
    <property type="molecule type" value="Genomic_DNA"/>
</dbReference>
<evidence type="ECO:0000313" key="3">
    <source>
        <dbReference type="Proteomes" id="UP000244309"/>
    </source>
</evidence>
<feature type="region of interest" description="Disordered" evidence="1">
    <location>
        <begin position="182"/>
        <end position="229"/>
    </location>
</feature>
<gene>
    <name evidence="2" type="ORF">CXQ85_001970</name>
</gene>
<evidence type="ECO:0000256" key="1">
    <source>
        <dbReference type="SAM" id="MobiDB-lite"/>
    </source>
</evidence>
<feature type="compositionally biased region" description="Basic and acidic residues" evidence="1">
    <location>
        <begin position="219"/>
        <end position="229"/>
    </location>
</feature>
<accession>A0A2V1APL9</accession>